<dbReference type="Gene3D" id="3.90.79.10">
    <property type="entry name" value="Nucleoside Triphosphate Pyrophosphohydrolase"/>
    <property type="match status" value="1"/>
</dbReference>
<organism evidence="14 15">
    <name type="scientific">Enteractinococcus helveticum</name>
    <dbReference type="NCBI Taxonomy" id="1837282"/>
    <lineage>
        <taxon>Bacteria</taxon>
        <taxon>Bacillati</taxon>
        <taxon>Actinomycetota</taxon>
        <taxon>Actinomycetes</taxon>
        <taxon>Micrococcales</taxon>
        <taxon>Micrococcaceae</taxon>
    </lineage>
</organism>
<accession>A0A1B7LUY7</accession>
<comment type="cofactor">
    <cofactor evidence="1">
        <name>Mg(2+)</name>
        <dbReference type="ChEBI" id="CHEBI:18420"/>
    </cofactor>
</comment>
<evidence type="ECO:0000256" key="11">
    <source>
        <dbReference type="ARBA" id="ARBA00038905"/>
    </source>
</evidence>
<reference evidence="14 15" key="1">
    <citation type="submission" date="2016-04" db="EMBL/GenBank/DDBJ databases">
        <title>First whole genome shotgun sequence of the bacterium Enteractinococcus sp. strain UASWS1574.</title>
        <authorList>
            <person name="Crovadore J."/>
            <person name="Chablais R."/>
            <person name="Lefort F."/>
        </authorList>
    </citation>
    <scope>NUCLEOTIDE SEQUENCE [LARGE SCALE GENOMIC DNA]</scope>
    <source>
        <strain evidence="14 15">UASWS1574</strain>
    </source>
</reference>
<proteinExistence type="inferred from homology"/>
<evidence type="ECO:0000256" key="7">
    <source>
        <dbReference type="ARBA" id="ARBA00022801"/>
    </source>
</evidence>
<dbReference type="GO" id="GO:0006260">
    <property type="term" value="P:DNA replication"/>
    <property type="evidence" value="ECO:0007669"/>
    <property type="project" value="UniProtKB-KW"/>
</dbReference>
<dbReference type="OrthoDB" id="9804442at2"/>
<keyword evidence="8" id="KW-0460">Magnesium</keyword>
<evidence type="ECO:0000256" key="8">
    <source>
        <dbReference type="ARBA" id="ARBA00022842"/>
    </source>
</evidence>
<dbReference type="Proteomes" id="UP000078292">
    <property type="component" value="Unassembled WGS sequence"/>
</dbReference>
<dbReference type="InterPro" id="IPR020476">
    <property type="entry name" value="Nudix_hydrolase"/>
</dbReference>
<keyword evidence="5" id="KW-0479">Metal-binding</keyword>
<feature type="domain" description="Nudix hydrolase" evidence="13">
    <location>
        <begin position="6"/>
        <end position="149"/>
    </location>
</feature>
<dbReference type="InterPro" id="IPR000086">
    <property type="entry name" value="NUDIX_hydrolase_dom"/>
</dbReference>
<dbReference type="InterPro" id="IPR015797">
    <property type="entry name" value="NUDIX_hydrolase-like_dom_sf"/>
</dbReference>
<evidence type="ECO:0000256" key="3">
    <source>
        <dbReference type="ARBA" id="ARBA00022457"/>
    </source>
</evidence>
<evidence type="ECO:0000256" key="4">
    <source>
        <dbReference type="ARBA" id="ARBA00022705"/>
    </source>
</evidence>
<comment type="catalytic activity">
    <reaction evidence="10">
        <text>8-oxo-dGTP + H2O = 8-oxo-dGMP + diphosphate + H(+)</text>
        <dbReference type="Rhea" id="RHEA:31575"/>
        <dbReference type="ChEBI" id="CHEBI:15377"/>
        <dbReference type="ChEBI" id="CHEBI:15378"/>
        <dbReference type="ChEBI" id="CHEBI:33019"/>
        <dbReference type="ChEBI" id="CHEBI:63224"/>
        <dbReference type="ChEBI" id="CHEBI:77896"/>
        <dbReference type="EC" id="3.6.1.55"/>
    </reaction>
</comment>
<keyword evidence="4" id="KW-0235">DNA replication</keyword>
<evidence type="ECO:0000259" key="13">
    <source>
        <dbReference type="PROSITE" id="PS51462"/>
    </source>
</evidence>
<keyword evidence="6" id="KW-0227">DNA damage</keyword>
<evidence type="ECO:0000256" key="5">
    <source>
        <dbReference type="ARBA" id="ARBA00022723"/>
    </source>
</evidence>
<dbReference type="GO" id="GO:0006281">
    <property type="term" value="P:DNA repair"/>
    <property type="evidence" value="ECO:0007669"/>
    <property type="project" value="UniProtKB-KW"/>
</dbReference>
<protein>
    <recommendedName>
        <fullName evidence="11">8-oxo-dGTP diphosphatase</fullName>
        <ecNumber evidence="11">3.6.1.55</ecNumber>
    </recommendedName>
</protein>
<dbReference type="EC" id="3.6.1.55" evidence="11"/>
<dbReference type="SUPFAM" id="SSF55811">
    <property type="entry name" value="Nudix"/>
    <property type="match status" value="1"/>
</dbReference>
<dbReference type="PANTHER" id="PTHR47707:SF1">
    <property type="entry name" value="NUDIX HYDROLASE FAMILY PROTEIN"/>
    <property type="match status" value="1"/>
</dbReference>
<name>A0A1B7LUY7_9MICC</name>
<evidence type="ECO:0000256" key="10">
    <source>
        <dbReference type="ARBA" id="ARBA00035861"/>
    </source>
</evidence>
<dbReference type="Pfam" id="PF00293">
    <property type="entry name" value="NUDIX"/>
    <property type="match status" value="1"/>
</dbReference>
<dbReference type="PRINTS" id="PR00502">
    <property type="entry name" value="NUDIXFAMILY"/>
</dbReference>
<dbReference type="GO" id="GO:0044716">
    <property type="term" value="F:8-oxo-GDP phosphatase activity"/>
    <property type="evidence" value="ECO:0007669"/>
    <property type="project" value="TreeGrafter"/>
</dbReference>
<evidence type="ECO:0000256" key="9">
    <source>
        <dbReference type="ARBA" id="ARBA00023204"/>
    </source>
</evidence>
<sequence>MQHTISKPVVVGAAILNEVVRPTYMLAARRKAPKSLAGYWEFPGGKVEPDETPTDALLREIREELGVEIEILDHIAAPSEAGWQLDNGMNMHVFTAVVRSGTPEPLIEHDRLEWAALNASELHDLEWIPADRPIIDAILAQLGDPKATA</sequence>
<dbReference type="InterPro" id="IPR047127">
    <property type="entry name" value="MutT-like"/>
</dbReference>
<dbReference type="CDD" id="cd03425">
    <property type="entry name" value="NUDIX_MutT_NudA_like"/>
    <property type="match status" value="1"/>
</dbReference>
<dbReference type="GO" id="GO:0035539">
    <property type="term" value="F:8-oxo-7,8-dihydrodeoxyguanosine triphosphate pyrophosphatase activity"/>
    <property type="evidence" value="ECO:0007669"/>
    <property type="project" value="UniProtKB-EC"/>
</dbReference>
<evidence type="ECO:0000256" key="6">
    <source>
        <dbReference type="ARBA" id="ARBA00022763"/>
    </source>
</evidence>
<evidence type="ECO:0000256" key="12">
    <source>
        <dbReference type="RuleBase" id="RU003476"/>
    </source>
</evidence>
<dbReference type="PROSITE" id="PS51462">
    <property type="entry name" value="NUDIX"/>
    <property type="match status" value="1"/>
</dbReference>
<evidence type="ECO:0000256" key="1">
    <source>
        <dbReference type="ARBA" id="ARBA00001946"/>
    </source>
</evidence>
<evidence type="ECO:0000256" key="2">
    <source>
        <dbReference type="ARBA" id="ARBA00005582"/>
    </source>
</evidence>
<keyword evidence="3" id="KW-0515">Mutator protein</keyword>
<dbReference type="GO" id="GO:0046872">
    <property type="term" value="F:metal ion binding"/>
    <property type="evidence" value="ECO:0007669"/>
    <property type="project" value="UniProtKB-KW"/>
</dbReference>
<dbReference type="STRING" id="1837282.A6F49_01915"/>
<dbReference type="GO" id="GO:0044715">
    <property type="term" value="F:8-oxo-dGDP phosphatase activity"/>
    <property type="evidence" value="ECO:0007669"/>
    <property type="project" value="TreeGrafter"/>
</dbReference>
<dbReference type="PANTHER" id="PTHR47707">
    <property type="entry name" value="8-OXO-DGTP DIPHOSPHATASE"/>
    <property type="match status" value="1"/>
</dbReference>
<evidence type="ECO:0000313" key="14">
    <source>
        <dbReference type="EMBL" id="OAV51555.1"/>
    </source>
</evidence>
<dbReference type="EMBL" id="LXEY01000115">
    <property type="protein sequence ID" value="OAV51555.1"/>
    <property type="molecule type" value="Genomic_DNA"/>
</dbReference>
<dbReference type="GO" id="GO:0008413">
    <property type="term" value="F:8-oxo-7,8-dihydroguanosine triphosphate pyrophosphatase activity"/>
    <property type="evidence" value="ECO:0007669"/>
    <property type="project" value="TreeGrafter"/>
</dbReference>
<dbReference type="AlphaFoldDB" id="A0A1B7LUY7"/>
<comment type="caution">
    <text evidence="14">The sequence shown here is derived from an EMBL/GenBank/DDBJ whole genome shotgun (WGS) entry which is preliminary data.</text>
</comment>
<keyword evidence="7 12" id="KW-0378">Hydrolase</keyword>
<keyword evidence="15" id="KW-1185">Reference proteome</keyword>
<keyword evidence="9" id="KW-0234">DNA repair</keyword>
<dbReference type="RefSeq" id="WP_043055721.1">
    <property type="nucleotide sequence ID" value="NZ_LXEY01000115.1"/>
</dbReference>
<gene>
    <name evidence="14" type="ORF">A6F49_01915</name>
</gene>
<dbReference type="InterPro" id="IPR020084">
    <property type="entry name" value="NUDIX_hydrolase_CS"/>
</dbReference>
<comment type="similarity">
    <text evidence="2 12">Belongs to the Nudix hydrolase family.</text>
</comment>
<dbReference type="PROSITE" id="PS00893">
    <property type="entry name" value="NUDIX_BOX"/>
    <property type="match status" value="1"/>
</dbReference>
<evidence type="ECO:0000313" key="15">
    <source>
        <dbReference type="Proteomes" id="UP000078292"/>
    </source>
</evidence>